<dbReference type="PANTHER" id="PTHR12970">
    <property type="entry name" value="PROTEASOME ASSEMBLY CHAPERONE 2"/>
    <property type="match status" value="1"/>
</dbReference>
<gene>
    <name evidence="1" type="ORF">POTOM_017629</name>
</gene>
<sequence length="310" mass="34561">MPADTVQFFVVANDFRRRKAETSFLERKRKMEFIIEEGKCLNKETSTLILPALSIGNVGQLAVDLLVSSTRAERVGYLDDPYILPCVGNDAYGPTPCGELALPLEAYDSRNNGVALVQQRSPVVKGMMVEFARNLADFAAATGMNHVLVLSSLEFMRLQKIDASSGMQIFYLSSTNTDGTDDCCERLGWKKWQEYNPDQRSWKYLSSLAEGNARQEDNLPFEDEPEDEDYYPSLPFAALFSCFKAKGIKVTCLLCYCSEGDNTPEAFSLAEATSKLLGLSIENSHGEGGKWLIPFSWRTVYGPPPDLSMF</sequence>
<dbReference type="Proteomes" id="UP000886885">
    <property type="component" value="Chromosome 4D"/>
</dbReference>
<evidence type="ECO:0000313" key="1">
    <source>
        <dbReference type="EMBL" id="KAG6777795.1"/>
    </source>
</evidence>
<dbReference type="PIRSF" id="PIRSF010044">
    <property type="entry name" value="UCP010044"/>
    <property type="match status" value="1"/>
</dbReference>
<dbReference type="EMBL" id="JAAWWB010000008">
    <property type="protein sequence ID" value="KAG6777795.1"/>
    <property type="molecule type" value="Genomic_DNA"/>
</dbReference>
<dbReference type="FunFam" id="3.40.50.10900:FF:000005">
    <property type="entry name" value="Proteasome assembly chaperone 2"/>
    <property type="match status" value="1"/>
</dbReference>
<dbReference type="OrthoDB" id="10260712at2759"/>
<dbReference type="GO" id="GO:0005634">
    <property type="term" value="C:nucleus"/>
    <property type="evidence" value="ECO:0007669"/>
    <property type="project" value="TreeGrafter"/>
</dbReference>
<dbReference type="FunFam" id="3.40.50.10900:FF:000004">
    <property type="entry name" value="Proteasome assembly chaperone 2"/>
    <property type="match status" value="1"/>
</dbReference>
<evidence type="ECO:0000313" key="2">
    <source>
        <dbReference type="Proteomes" id="UP000886885"/>
    </source>
</evidence>
<protein>
    <recommendedName>
        <fullName evidence="3">Proteasome assembly chaperone 2</fullName>
    </recommendedName>
</protein>
<keyword evidence="2" id="KW-1185">Reference proteome</keyword>
<dbReference type="GO" id="GO:0005829">
    <property type="term" value="C:cytosol"/>
    <property type="evidence" value="ECO:0007669"/>
    <property type="project" value="TreeGrafter"/>
</dbReference>
<dbReference type="InterPro" id="IPR016562">
    <property type="entry name" value="Proteasome_assmbl_chp_2_euk"/>
</dbReference>
<evidence type="ECO:0008006" key="3">
    <source>
        <dbReference type="Google" id="ProtNLM"/>
    </source>
</evidence>
<dbReference type="Pfam" id="PF09754">
    <property type="entry name" value="PAC2"/>
    <property type="match status" value="1"/>
</dbReference>
<proteinExistence type="predicted"/>
<dbReference type="InterPro" id="IPR019151">
    <property type="entry name" value="Proteasome_assmbl_chaperone_2"/>
</dbReference>
<comment type="caution">
    <text evidence="1">The sequence shown here is derived from an EMBL/GenBank/DDBJ whole genome shotgun (WGS) entry which is preliminary data.</text>
</comment>
<organism evidence="1 2">
    <name type="scientific">Populus tomentosa</name>
    <name type="common">Chinese white poplar</name>
    <dbReference type="NCBI Taxonomy" id="118781"/>
    <lineage>
        <taxon>Eukaryota</taxon>
        <taxon>Viridiplantae</taxon>
        <taxon>Streptophyta</taxon>
        <taxon>Embryophyta</taxon>
        <taxon>Tracheophyta</taxon>
        <taxon>Spermatophyta</taxon>
        <taxon>Magnoliopsida</taxon>
        <taxon>eudicotyledons</taxon>
        <taxon>Gunneridae</taxon>
        <taxon>Pentapetalae</taxon>
        <taxon>rosids</taxon>
        <taxon>fabids</taxon>
        <taxon>Malpighiales</taxon>
        <taxon>Salicaceae</taxon>
        <taxon>Saliceae</taxon>
        <taxon>Populus</taxon>
    </lineage>
</organism>
<dbReference type="AlphaFoldDB" id="A0A8X7ZZE3"/>
<name>A0A8X7ZZE3_POPTO</name>
<reference evidence="1" key="1">
    <citation type="journal article" date="2020" name="bioRxiv">
        <title>Hybrid origin of Populus tomentosa Carr. identified through genome sequencing and phylogenomic analysis.</title>
        <authorList>
            <person name="An X."/>
            <person name="Gao K."/>
            <person name="Chen Z."/>
            <person name="Li J."/>
            <person name="Yang X."/>
            <person name="Yang X."/>
            <person name="Zhou J."/>
            <person name="Guo T."/>
            <person name="Zhao T."/>
            <person name="Huang S."/>
            <person name="Miao D."/>
            <person name="Khan W.U."/>
            <person name="Rao P."/>
            <person name="Ye M."/>
            <person name="Lei B."/>
            <person name="Liao W."/>
            <person name="Wang J."/>
            <person name="Ji L."/>
            <person name="Li Y."/>
            <person name="Guo B."/>
            <person name="Mustafa N.S."/>
            <person name="Li S."/>
            <person name="Yun Q."/>
            <person name="Keller S.R."/>
            <person name="Mao J."/>
            <person name="Zhang R."/>
            <person name="Strauss S.H."/>
        </authorList>
    </citation>
    <scope>NUCLEOTIDE SEQUENCE</scope>
    <source>
        <strain evidence="1">GM15</strain>
        <tissue evidence="1">Leaf</tissue>
    </source>
</reference>
<dbReference type="GO" id="GO:0043248">
    <property type="term" value="P:proteasome assembly"/>
    <property type="evidence" value="ECO:0007669"/>
    <property type="project" value="TreeGrafter"/>
</dbReference>
<dbReference type="PANTHER" id="PTHR12970:SF1">
    <property type="entry name" value="PROTEASOME ASSEMBLY CHAPERONE 2"/>
    <property type="match status" value="1"/>
</dbReference>
<accession>A0A8X7ZZE3</accession>